<evidence type="ECO:0000256" key="6">
    <source>
        <dbReference type="ARBA" id="ARBA00022833"/>
    </source>
</evidence>
<organism evidence="14 15">
    <name type="scientific">Rhodohalobacter barkolensis</name>
    <dbReference type="NCBI Taxonomy" id="2053187"/>
    <lineage>
        <taxon>Bacteria</taxon>
        <taxon>Pseudomonadati</taxon>
        <taxon>Balneolota</taxon>
        <taxon>Balneolia</taxon>
        <taxon>Balneolales</taxon>
        <taxon>Balneolaceae</taxon>
        <taxon>Rhodohalobacter</taxon>
    </lineage>
</organism>
<feature type="binding site" evidence="10">
    <location>
        <position position="250"/>
    </location>
    <ligand>
        <name>Zn(2+)</name>
        <dbReference type="ChEBI" id="CHEBI:29105"/>
    </ligand>
</feature>
<accession>A0A2N0VM42</accession>
<dbReference type="CDD" id="cd08195">
    <property type="entry name" value="DHQS"/>
    <property type="match status" value="1"/>
</dbReference>
<dbReference type="SUPFAM" id="SSF56796">
    <property type="entry name" value="Dehydroquinate synthase-like"/>
    <property type="match status" value="1"/>
</dbReference>
<sequence length="363" mass="40916">MSKSIEVKTSQKNYTVLVGSDIFEDQIKEVADSFNGDNLFVLVDENVEKYHSDLINKSFEETGKNFFLMTVPEGEKSKSVSFWNTCIEFLLENGVRRNTPVFVIGGGVTGDVGGFAAASALRGVPLIHVPTTVLAMVDSSIGGKTGVNHSTGKNLIGAFYQPYKVIADISFLNTLPRDEWTNGLSEILKYGAIEQVDIFDKAEIFLQHKIEEISKDKLIDLITDCIQIKADIVEKDEFEGNIRAYLNFGHTFAHALEKECSYQSISHGEAVYLGMLAAIELSNHFGAKLNPDKLLKFRSLYHYRVSKEELSLEDLTDHMKFDKKRTSQYIRFVLLDEWQSPILKEVRSDDVIHQAWKVALDEL</sequence>
<dbReference type="PANTHER" id="PTHR43622">
    <property type="entry name" value="3-DEHYDROQUINATE SYNTHASE"/>
    <property type="match status" value="1"/>
</dbReference>
<evidence type="ECO:0000256" key="1">
    <source>
        <dbReference type="ARBA" id="ARBA00001911"/>
    </source>
</evidence>
<dbReference type="InterPro" id="IPR016037">
    <property type="entry name" value="DHQ_synth_AroB"/>
</dbReference>
<dbReference type="InterPro" id="IPR030960">
    <property type="entry name" value="DHQS/DOIS_N"/>
</dbReference>
<feature type="binding site" evidence="10">
    <location>
        <begin position="131"/>
        <end position="132"/>
    </location>
    <ligand>
        <name>NAD(+)</name>
        <dbReference type="ChEBI" id="CHEBI:57540"/>
    </ligand>
</feature>
<dbReference type="PIRSF" id="PIRSF001455">
    <property type="entry name" value="DHQ_synth"/>
    <property type="match status" value="1"/>
</dbReference>
<dbReference type="HAMAP" id="MF_00110">
    <property type="entry name" value="DHQ_synthase"/>
    <property type="match status" value="1"/>
</dbReference>
<comment type="cofactor">
    <cofactor evidence="2">
        <name>Zn(2+)</name>
        <dbReference type="ChEBI" id="CHEBI:29105"/>
    </cofactor>
</comment>
<comment type="pathway">
    <text evidence="10">Metabolic intermediate biosynthesis; chorismate biosynthesis; chorismate from D-erythrose 4-phosphate and phosphoenolpyruvate: step 2/7.</text>
</comment>
<evidence type="ECO:0000256" key="5">
    <source>
        <dbReference type="ARBA" id="ARBA00022741"/>
    </source>
</evidence>
<evidence type="ECO:0000256" key="9">
    <source>
        <dbReference type="ARBA" id="ARBA00023285"/>
    </source>
</evidence>
<dbReference type="EC" id="4.2.3.4" evidence="10 11"/>
<keyword evidence="8 10" id="KW-0456">Lyase</keyword>
<keyword evidence="6 10" id="KW-0862">Zinc</keyword>
<evidence type="ECO:0000259" key="13">
    <source>
        <dbReference type="Pfam" id="PF24621"/>
    </source>
</evidence>
<dbReference type="OrthoDB" id="9806583at2"/>
<dbReference type="Proteomes" id="UP000233398">
    <property type="component" value="Unassembled WGS sequence"/>
</dbReference>
<feature type="binding site" evidence="10">
    <location>
        <begin position="107"/>
        <end position="111"/>
    </location>
    <ligand>
        <name>NAD(+)</name>
        <dbReference type="ChEBI" id="CHEBI:57540"/>
    </ligand>
</feature>
<evidence type="ECO:0000256" key="2">
    <source>
        <dbReference type="ARBA" id="ARBA00001947"/>
    </source>
</evidence>
<dbReference type="GO" id="GO:0003856">
    <property type="term" value="F:3-dehydroquinate synthase activity"/>
    <property type="evidence" value="ECO:0007669"/>
    <property type="project" value="UniProtKB-UniRule"/>
</dbReference>
<feature type="binding site" evidence="10">
    <location>
        <position position="267"/>
    </location>
    <ligand>
        <name>Zn(2+)</name>
        <dbReference type="ChEBI" id="CHEBI:29105"/>
    </ligand>
</feature>
<proteinExistence type="inferred from homology"/>
<dbReference type="PANTHER" id="PTHR43622:SF1">
    <property type="entry name" value="3-DEHYDROQUINATE SYNTHASE"/>
    <property type="match status" value="1"/>
</dbReference>
<comment type="cofactor">
    <cofactor evidence="10">
        <name>Co(2+)</name>
        <dbReference type="ChEBI" id="CHEBI:48828"/>
    </cofactor>
    <cofactor evidence="10">
        <name>Zn(2+)</name>
        <dbReference type="ChEBI" id="CHEBI:29105"/>
    </cofactor>
    <text evidence="10">Binds 1 divalent metal cation per subunit. Can use either Co(2+) or Zn(2+).</text>
</comment>
<dbReference type="GO" id="GO:0000166">
    <property type="term" value="F:nucleotide binding"/>
    <property type="evidence" value="ECO:0007669"/>
    <property type="project" value="UniProtKB-KW"/>
</dbReference>
<gene>
    <name evidence="10" type="primary">aroB</name>
    <name evidence="14" type="ORF">CWD77_07445</name>
</gene>
<keyword evidence="10" id="KW-0028">Amino-acid biosynthesis</keyword>
<dbReference type="InterPro" id="IPR056179">
    <property type="entry name" value="DHQS_C"/>
</dbReference>
<evidence type="ECO:0000259" key="12">
    <source>
        <dbReference type="Pfam" id="PF01761"/>
    </source>
</evidence>
<comment type="catalytic activity">
    <reaction evidence="10">
        <text>7-phospho-2-dehydro-3-deoxy-D-arabino-heptonate = 3-dehydroquinate + phosphate</text>
        <dbReference type="Rhea" id="RHEA:21968"/>
        <dbReference type="ChEBI" id="CHEBI:32364"/>
        <dbReference type="ChEBI" id="CHEBI:43474"/>
        <dbReference type="ChEBI" id="CHEBI:58394"/>
        <dbReference type="EC" id="4.2.3.4"/>
    </reaction>
</comment>
<dbReference type="UniPathway" id="UPA00053">
    <property type="reaction ID" value="UER00085"/>
</dbReference>
<evidence type="ECO:0000256" key="4">
    <source>
        <dbReference type="ARBA" id="ARBA00022723"/>
    </source>
</evidence>
<keyword evidence="15" id="KW-1185">Reference proteome</keyword>
<evidence type="ECO:0000256" key="10">
    <source>
        <dbReference type="HAMAP-Rule" id="MF_00110"/>
    </source>
</evidence>
<comment type="function">
    <text evidence="3 10">Catalyzes the conversion of 3-deoxy-D-arabino-heptulosonate 7-phosphate (DAHP) to dehydroquinate (DHQ).</text>
</comment>
<feature type="binding site" evidence="10">
    <location>
        <position position="153"/>
    </location>
    <ligand>
        <name>NAD(+)</name>
        <dbReference type="ChEBI" id="CHEBI:57540"/>
    </ligand>
</feature>
<dbReference type="GO" id="GO:0046872">
    <property type="term" value="F:metal ion binding"/>
    <property type="evidence" value="ECO:0007669"/>
    <property type="project" value="UniProtKB-KW"/>
</dbReference>
<dbReference type="EMBL" id="PISP01000001">
    <property type="protein sequence ID" value="PKD45268.1"/>
    <property type="molecule type" value="Genomic_DNA"/>
</dbReference>
<dbReference type="RefSeq" id="WP_101072840.1">
    <property type="nucleotide sequence ID" value="NZ_PISP01000001.1"/>
</dbReference>
<feature type="domain" description="3-dehydroquinate synthase N-terminal" evidence="12">
    <location>
        <begin position="69"/>
        <end position="181"/>
    </location>
</feature>
<comment type="similarity">
    <text evidence="10">Belongs to the sugar phosphate cyclases superfamily. Dehydroquinate synthase family.</text>
</comment>
<dbReference type="FunFam" id="3.40.50.1970:FF:000007">
    <property type="entry name" value="Pentafunctional AROM polypeptide"/>
    <property type="match status" value="1"/>
</dbReference>
<evidence type="ECO:0000256" key="11">
    <source>
        <dbReference type="NCBIfam" id="TIGR01357"/>
    </source>
</evidence>
<dbReference type="GO" id="GO:0005737">
    <property type="term" value="C:cytoplasm"/>
    <property type="evidence" value="ECO:0007669"/>
    <property type="project" value="UniProtKB-SubCell"/>
</dbReference>
<keyword evidence="5 10" id="KW-0547">Nucleotide-binding</keyword>
<dbReference type="InterPro" id="IPR050071">
    <property type="entry name" value="Dehydroquinate_synthase"/>
</dbReference>
<keyword evidence="7 10" id="KW-0520">NAD</keyword>
<feature type="binding site" evidence="10">
    <location>
        <position position="144"/>
    </location>
    <ligand>
        <name>NAD(+)</name>
        <dbReference type="ChEBI" id="CHEBI:57540"/>
    </ligand>
</feature>
<dbReference type="Gene3D" id="1.20.1090.10">
    <property type="entry name" value="Dehydroquinate synthase-like - alpha domain"/>
    <property type="match status" value="1"/>
</dbReference>
<evidence type="ECO:0000313" key="15">
    <source>
        <dbReference type="Proteomes" id="UP000233398"/>
    </source>
</evidence>
<keyword evidence="10" id="KW-0963">Cytoplasm</keyword>
<protein>
    <recommendedName>
        <fullName evidence="10 11">3-dehydroquinate synthase</fullName>
        <shortName evidence="10">DHQS</shortName>
        <ecNumber evidence="10 11">4.2.3.4</ecNumber>
    </recommendedName>
</protein>
<dbReference type="Pfam" id="PF01761">
    <property type="entry name" value="DHQ_synthase"/>
    <property type="match status" value="1"/>
</dbReference>
<feature type="binding site" evidence="10">
    <location>
        <position position="186"/>
    </location>
    <ligand>
        <name>Zn(2+)</name>
        <dbReference type="ChEBI" id="CHEBI:29105"/>
    </ligand>
</feature>
<feature type="domain" description="3-dehydroquinate synthase C-terminal" evidence="13">
    <location>
        <begin position="183"/>
        <end position="324"/>
    </location>
</feature>
<dbReference type="NCBIfam" id="TIGR01357">
    <property type="entry name" value="aroB"/>
    <property type="match status" value="1"/>
</dbReference>
<evidence type="ECO:0000256" key="7">
    <source>
        <dbReference type="ARBA" id="ARBA00023027"/>
    </source>
</evidence>
<keyword evidence="10" id="KW-0057">Aromatic amino acid biosynthesis</keyword>
<dbReference type="AlphaFoldDB" id="A0A2N0VM42"/>
<dbReference type="Gene3D" id="3.40.50.1970">
    <property type="match status" value="1"/>
</dbReference>
<dbReference type="GO" id="GO:0009073">
    <property type="term" value="P:aromatic amino acid family biosynthetic process"/>
    <property type="evidence" value="ECO:0007669"/>
    <property type="project" value="UniProtKB-KW"/>
</dbReference>
<dbReference type="GO" id="GO:0009423">
    <property type="term" value="P:chorismate biosynthetic process"/>
    <property type="evidence" value="ECO:0007669"/>
    <property type="project" value="UniProtKB-UniRule"/>
</dbReference>
<dbReference type="GO" id="GO:0008652">
    <property type="term" value="P:amino acid biosynthetic process"/>
    <property type="evidence" value="ECO:0007669"/>
    <property type="project" value="UniProtKB-KW"/>
</dbReference>
<comment type="cofactor">
    <cofactor evidence="1 10">
        <name>NAD(+)</name>
        <dbReference type="ChEBI" id="CHEBI:57540"/>
    </cofactor>
</comment>
<evidence type="ECO:0000256" key="3">
    <source>
        <dbReference type="ARBA" id="ARBA00003485"/>
    </source>
</evidence>
<dbReference type="Pfam" id="PF24621">
    <property type="entry name" value="DHQS_C"/>
    <property type="match status" value="1"/>
</dbReference>
<comment type="subcellular location">
    <subcellularLocation>
        <location evidence="10">Cytoplasm</location>
    </subcellularLocation>
</comment>
<dbReference type="InterPro" id="IPR030963">
    <property type="entry name" value="DHQ_synth_fam"/>
</dbReference>
<evidence type="ECO:0000313" key="14">
    <source>
        <dbReference type="EMBL" id="PKD45268.1"/>
    </source>
</evidence>
<reference evidence="14 15" key="1">
    <citation type="submission" date="2017-11" db="EMBL/GenBank/DDBJ databases">
        <title>Rhodohalobacter 15182 sp. nov., isolated from a salt lake.</title>
        <authorList>
            <person name="Han S."/>
        </authorList>
    </citation>
    <scope>NUCLEOTIDE SEQUENCE [LARGE SCALE GENOMIC DNA]</scope>
    <source>
        <strain evidence="14 15">15182</strain>
    </source>
</reference>
<feature type="binding site" evidence="10">
    <location>
        <begin position="73"/>
        <end position="78"/>
    </location>
    <ligand>
        <name>NAD(+)</name>
        <dbReference type="ChEBI" id="CHEBI:57540"/>
    </ligand>
</feature>
<feature type="binding site" evidence="10">
    <location>
        <begin position="171"/>
        <end position="174"/>
    </location>
    <ligand>
        <name>NAD(+)</name>
        <dbReference type="ChEBI" id="CHEBI:57540"/>
    </ligand>
</feature>
<keyword evidence="4 10" id="KW-0479">Metal-binding</keyword>
<comment type="caution">
    <text evidence="14">The sequence shown here is derived from an EMBL/GenBank/DDBJ whole genome shotgun (WGS) entry which is preliminary data.</text>
</comment>
<evidence type="ECO:0000256" key="8">
    <source>
        <dbReference type="ARBA" id="ARBA00023239"/>
    </source>
</evidence>
<keyword evidence="9 10" id="KW-0170">Cobalt</keyword>
<name>A0A2N0VM42_9BACT</name>